<organism evidence="1 2">
    <name type="scientific">Fusarium beomiforme</name>
    <dbReference type="NCBI Taxonomy" id="44412"/>
    <lineage>
        <taxon>Eukaryota</taxon>
        <taxon>Fungi</taxon>
        <taxon>Dikarya</taxon>
        <taxon>Ascomycota</taxon>
        <taxon>Pezizomycotina</taxon>
        <taxon>Sordariomycetes</taxon>
        <taxon>Hypocreomycetidae</taxon>
        <taxon>Hypocreales</taxon>
        <taxon>Nectriaceae</taxon>
        <taxon>Fusarium</taxon>
        <taxon>Fusarium burgessii species complex</taxon>
    </lineage>
</organism>
<dbReference type="SUPFAM" id="SSF52096">
    <property type="entry name" value="ClpP/crotonase"/>
    <property type="match status" value="1"/>
</dbReference>
<dbReference type="AlphaFoldDB" id="A0A9P5A7C5"/>
<evidence type="ECO:0000313" key="1">
    <source>
        <dbReference type="EMBL" id="KAF4333620.1"/>
    </source>
</evidence>
<evidence type="ECO:0000313" key="2">
    <source>
        <dbReference type="Proteomes" id="UP000730481"/>
    </source>
</evidence>
<comment type="caution">
    <text evidence="1">The sequence shown here is derived from an EMBL/GenBank/DDBJ whole genome shotgun (WGS) entry which is preliminary data.</text>
</comment>
<dbReference type="OrthoDB" id="2018133at2759"/>
<dbReference type="Pfam" id="PF00378">
    <property type="entry name" value="ECH_1"/>
    <property type="match status" value="1"/>
</dbReference>
<gene>
    <name evidence="1" type="ORF">FBEOM_12574</name>
</gene>
<protein>
    <submittedName>
        <fullName evidence="1">Enoyl hydratase</fullName>
    </submittedName>
</protein>
<proteinExistence type="predicted"/>
<sequence length="97" mass="10312">MPDTSLVITESPKHAKGVAVVTLNRPEKRNALSKSLIIEFLGDVSRVSADSNIKVVVLGGGYEFAMMCDLIYASPRAKFVLPEVNLGLIPGAEALNG</sequence>
<dbReference type="PANTHER" id="PTHR11941">
    <property type="entry name" value="ENOYL-COA HYDRATASE-RELATED"/>
    <property type="match status" value="1"/>
</dbReference>
<reference evidence="1" key="2">
    <citation type="submission" date="2020-02" db="EMBL/GenBank/DDBJ databases">
        <title>Identification and distribution of gene clusters putatively required for synthesis of sphingolipid metabolism inhibitors in phylogenetically diverse species of the filamentous fungus Fusarium.</title>
        <authorList>
            <person name="Kim H.-S."/>
            <person name="Busman M."/>
            <person name="Brown D.W."/>
            <person name="Divon H."/>
            <person name="Uhlig S."/>
            <person name="Proctor R.H."/>
        </authorList>
    </citation>
    <scope>NUCLEOTIDE SEQUENCE</scope>
    <source>
        <strain evidence="1">NRRL 25174</strain>
    </source>
</reference>
<name>A0A9P5A7C5_9HYPO</name>
<dbReference type="PANTHER" id="PTHR11941:SF54">
    <property type="entry name" value="ENOYL-COA HYDRATASE, MITOCHONDRIAL"/>
    <property type="match status" value="1"/>
</dbReference>
<dbReference type="InterPro" id="IPR001753">
    <property type="entry name" value="Enoyl-CoA_hydra/iso"/>
</dbReference>
<dbReference type="GO" id="GO:0005739">
    <property type="term" value="C:mitochondrion"/>
    <property type="evidence" value="ECO:0007669"/>
    <property type="project" value="TreeGrafter"/>
</dbReference>
<accession>A0A9P5A7C5</accession>
<keyword evidence="2" id="KW-1185">Reference proteome</keyword>
<dbReference type="Gene3D" id="3.90.226.10">
    <property type="entry name" value="2-enoyl-CoA Hydratase, Chain A, domain 1"/>
    <property type="match status" value="2"/>
</dbReference>
<reference evidence="1" key="1">
    <citation type="journal article" date="2017" name="Mycologia">
        <title>Fusarium algeriense, sp. nov., a novel toxigenic crown rot pathogen of durum wheat from Algeria is nested in the Fusarium burgessii species complex.</title>
        <authorList>
            <person name="Laraba I."/>
            <person name="Keddad A."/>
            <person name="Boureghda H."/>
            <person name="Abdallah N."/>
            <person name="Vaughan M.M."/>
            <person name="Proctor R.H."/>
            <person name="Busman M."/>
            <person name="O'Donnell K."/>
        </authorList>
    </citation>
    <scope>NUCLEOTIDE SEQUENCE</scope>
    <source>
        <strain evidence="1">NRRL 25174</strain>
    </source>
</reference>
<dbReference type="EMBL" id="PVQB02000807">
    <property type="protein sequence ID" value="KAF4333620.1"/>
    <property type="molecule type" value="Genomic_DNA"/>
</dbReference>
<dbReference type="GO" id="GO:0006635">
    <property type="term" value="P:fatty acid beta-oxidation"/>
    <property type="evidence" value="ECO:0007669"/>
    <property type="project" value="TreeGrafter"/>
</dbReference>
<dbReference type="CDD" id="cd06558">
    <property type="entry name" value="crotonase-like"/>
    <property type="match status" value="1"/>
</dbReference>
<dbReference type="InterPro" id="IPR029045">
    <property type="entry name" value="ClpP/crotonase-like_dom_sf"/>
</dbReference>
<dbReference type="Proteomes" id="UP000730481">
    <property type="component" value="Unassembled WGS sequence"/>
</dbReference>
<dbReference type="GO" id="GO:0003824">
    <property type="term" value="F:catalytic activity"/>
    <property type="evidence" value="ECO:0007669"/>
    <property type="project" value="UniProtKB-ARBA"/>
</dbReference>